<evidence type="ECO:0000256" key="1">
    <source>
        <dbReference type="ARBA" id="ARBA00022801"/>
    </source>
</evidence>
<name>A0A6J4QY18_9ACTN</name>
<feature type="domain" description="Alpha/beta hydrolase fold-3" evidence="2">
    <location>
        <begin position="78"/>
        <end position="165"/>
    </location>
</feature>
<dbReference type="InterPro" id="IPR013094">
    <property type="entry name" value="AB_hydrolase_3"/>
</dbReference>
<dbReference type="EC" id="3.5.1.9" evidence="3"/>
<dbReference type="PROSITE" id="PS00122">
    <property type="entry name" value="CARBOXYLESTERASE_B_1"/>
    <property type="match status" value="1"/>
</dbReference>
<dbReference type="PANTHER" id="PTHR48081">
    <property type="entry name" value="AB HYDROLASE SUPERFAMILY PROTEIN C4A8.06C"/>
    <property type="match status" value="1"/>
</dbReference>
<dbReference type="InterPro" id="IPR029058">
    <property type="entry name" value="AB_hydrolase_fold"/>
</dbReference>
<dbReference type="GO" id="GO:0004061">
    <property type="term" value="F:arylformamidase activity"/>
    <property type="evidence" value="ECO:0007669"/>
    <property type="project" value="UniProtKB-EC"/>
</dbReference>
<dbReference type="PANTHER" id="PTHR48081:SF33">
    <property type="entry name" value="KYNURENINE FORMAMIDASE"/>
    <property type="match status" value="1"/>
</dbReference>
<dbReference type="AlphaFoldDB" id="A0A6J4QY18"/>
<evidence type="ECO:0000313" key="3">
    <source>
        <dbReference type="EMBL" id="CAA9458294.1"/>
    </source>
</evidence>
<proteinExistence type="predicted"/>
<gene>
    <name evidence="3" type="ORF">AVDCRST_MAG37-3358</name>
</gene>
<organism evidence="3">
    <name type="scientific">uncultured Rubrobacteraceae bacterium</name>
    <dbReference type="NCBI Taxonomy" id="349277"/>
    <lineage>
        <taxon>Bacteria</taxon>
        <taxon>Bacillati</taxon>
        <taxon>Actinomycetota</taxon>
        <taxon>Rubrobacteria</taxon>
        <taxon>Rubrobacterales</taxon>
        <taxon>Rubrobacteraceae</taxon>
        <taxon>environmental samples</taxon>
    </lineage>
</organism>
<dbReference type="EMBL" id="CADCVD010000169">
    <property type="protein sequence ID" value="CAA9458294.1"/>
    <property type="molecule type" value="Genomic_DNA"/>
</dbReference>
<dbReference type="Gene3D" id="3.40.50.1820">
    <property type="entry name" value="alpha/beta hydrolase"/>
    <property type="match status" value="1"/>
</dbReference>
<dbReference type="Pfam" id="PF07859">
    <property type="entry name" value="Abhydrolase_3"/>
    <property type="match status" value="1"/>
</dbReference>
<protein>
    <submittedName>
        <fullName evidence="3">Kynurenine formamidase</fullName>
        <ecNumber evidence="3">3.5.1.9</ecNumber>
    </submittedName>
</protein>
<reference evidence="3" key="1">
    <citation type="submission" date="2020-02" db="EMBL/GenBank/DDBJ databases">
        <authorList>
            <person name="Meier V. D."/>
        </authorList>
    </citation>
    <scope>NUCLEOTIDE SEQUENCE</scope>
    <source>
        <strain evidence="3">AVDCRST_MAG37</strain>
    </source>
</reference>
<dbReference type="InterPro" id="IPR050300">
    <property type="entry name" value="GDXG_lipolytic_enzyme"/>
</dbReference>
<dbReference type="SUPFAM" id="SSF53474">
    <property type="entry name" value="alpha/beta-Hydrolases"/>
    <property type="match status" value="1"/>
</dbReference>
<evidence type="ECO:0000259" key="2">
    <source>
        <dbReference type="Pfam" id="PF07859"/>
    </source>
</evidence>
<accession>A0A6J4QY18</accession>
<keyword evidence="1 3" id="KW-0378">Hydrolase</keyword>
<sequence>MLYKNFATQEELDAQYDMSVLIPEAASAYEEFCFRESEKVREELDYHLDVPFGPTLAEHSDVYPTTGAADAGRGAPILVYLHGGFWALRTSKEFGFVARGPASRDVAVVVVNYALCPEVTIDEIVRQTRAAVAWTYRNAASFGGDAERIHVAGHSAGGHLTAMLLETDWEGVYGLPGDIIKSACAISGLFDLAPFPYTFVQPKLQLSWDQVLRNSPILHIPDSAPPLLLVYGEAETAEFRRQSEEFLAGWRSKGLDADLLTLPGRNHYDVIEGFLDPESPLCSAILRRMTPG</sequence>
<dbReference type="InterPro" id="IPR019826">
    <property type="entry name" value="Carboxylesterase_B_AS"/>
</dbReference>